<dbReference type="CDD" id="cd00371">
    <property type="entry name" value="HMA"/>
    <property type="match status" value="1"/>
</dbReference>
<sequence>MRTMKKAVFQMEPFSCPSCVKKIEGALARANGVQKVKVLFHSNKVRVEFDEAIVAANDLQELIEKLGYPVLSLKVA</sequence>
<dbReference type="HOGENOM" id="CLU_134973_10_0_9"/>
<evidence type="ECO:0000259" key="3">
    <source>
        <dbReference type="PROSITE" id="PS50846"/>
    </source>
</evidence>
<keyword evidence="2" id="KW-0479">Metal-binding</keyword>
<dbReference type="Proteomes" id="UP000005316">
    <property type="component" value="Unassembled WGS sequence"/>
</dbReference>
<dbReference type="eggNOG" id="COG2608">
    <property type="taxonomic scope" value="Bacteria"/>
</dbReference>
<dbReference type="GO" id="GO:0046872">
    <property type="term" value="F:metal ion binding"/>
    <property type="evidence" value="ECO:0007669"/>
    <property type="project" value="UniProtKB-KW"/>
</dbReference>
<name>F9DS33_9BACL</name>
<dbReference type="EMBL" id="AFPZ01000046">
    <property type="protein sequence ID" value="EGQ26333.1"/>
    <property type="molecule type" value="Genomic_DNA"/>
</dbReference>
<dbReference type="PANTHER" id="PTHR46594">
    <property type="entry name" value="P-TYPE CATION-TRANSPORTING ATPASE"/>
    <property type="match status" value="1"/>
</dbReference>
<protein>
    <recommendedName>
        <fullName evidence="1">Copper chaperone CopZ</fullName>
    </recommendedName>
</protein>
<dbReference type="PRINTS" id="PR00942">
    <property type="entry name" value="CUATPASEI"/>
</dbReference>
<evidence type="ECO:0000313" key="4">
    <source>
        <dbReference type="EMBL" id="EGQ26333.1"/>
    </source>
</evidence>
<dbReference type="Gene3D" id="3.30.70.100">
    <property type="match status" value="1"/>
</dbReference>
<dbReference type="SUPFAM" id="SSF55008">
    <property type="entry name" value="HMA, heavy metal-associated domain"/>
    <property type="match status" value="1"/>
</dbReference>
<dbReference type="PROSITE" id="PS50846">
    <property type="entry name" value="HMA_2"/>
    <property type="match status" value="1"/>
</dbReference>
<dbReference type="AlphaFoldDB" id="F9DS33"/>
<dbReference type="PANTHER" id="PTHR46594:SF4">
    <property type="entry name" value="P-TYPE CATION-TRANSPORTING ATPASE"/>
    <property type="match status" value="1"/>
</dbReference>
<evidence type="ECO:0000256" key="2">
    <source>
        <dbReference type="ARBA" id="ARBA00022723"/>
    </source>
</evidence>
<dbReference type="Pfam" id="PF00403">
    <property type="entry name" value="HMA"/>
    <property type="match status" value="1"/>
</dbReference>
<reference evidence="4 5" key="1">
    <citation type="submission" date="2011-04" db="EMBL/GenBank/DDBJ databases">
        <authorList>
            <person name="Muzny D."/>
            <person name="Qin X."/>
            <person name="Deng J."/>
            <person name="Jiang H."/>
            <person name="Liu Y."/>
            <person name="Qu J."/>
            <person name="Song X.-Z."/>
            <person name="Zhang L."/>
            <person name="Thornton R."/>
            <person name="Coyle M."/>
            <person name="Francisco L."/>
            <person name="Jackson L."/>
            <person name="Javaid M."/>
            <person name="Korchina V."/>
            <person name="Kovar C."/>
            <person name="Mata R."/>
            <person name="Mathew T."/>
            <person name="Ngo R."/>
            <person name="Nguyen L."/>
            <person name="Nguyen N."/>
            <person name="Okwuonu G."/>
            <person name="Ongeri F."/>
            <person name="Pham C."/>
            <person name="Simmons D."/>
            <person name="Wilczek-Boney K."/>
            <person name="Hale W."/>
            <person name="Jakkamsetti A."/>
            <person name="Pham P."/>
            <person name="Ruth R."/>
            <person name="San Lucas F."/>
            <person name="Warren J."/>
            <person name="Zhang J."/>
            <person name="Zhao Z."/>
            <person name="Zhou C."/>
            <person name="Zhu D."/>
            <person name="Lee S."/>
            <person name="Bess C."/>
            <person name="Blankenburg K."/>
            <person name="Forbes L."/>
            <person name="Fu Q."/>
            <person name="Gubbala S."/>
            <person name="Hirani K."/>
            <person name="Jayaseelan J.C."/>
            <person name="Lara F."/>
            <person name="Munidasa M."/>
            <person name="Palculict T."/>
            <person name="Patil S."/>
            <person name="Pu L.-L."/>
            <person name="Saada N."/>
            <person name="Tang L."/>
            <person name="Weissenberger G."/>
            <person name="Zhu Y."/>
            <person name="Hemphill L."/>
            <person name="Shang Y."/>
            <person name="Youmans B."/>
            <person name="Ayvaz T."/>
            <person name="Ross M."/>
            <person name="Santibanez J."/>
            <person name="Aqrawi P."/>
            <person name="Gross S."/>
            <person name="Joshi V."/>
            <person name="Fowler G."/>
            <person name="Nazareth L."/>
            <person name="Reid J."/>
            <person name="Worley K."/>
            <person name="Petrosino J."/>
            <person name="Highlander S."/>
            <person name="Gibbs R."/>
        </authorList>
    </citation>
    <scope>NUCLEOTIDE SEQUENCE [LARGE SCALE GENOMIC DNA]</scope>
    <source>
        <strain evidence="4 5">2681</strain>
    </source>
</reference>
<organism evidence="4 5">
    <name type="scientific">Sporosarcina newyorkensis 2681</name>
    <dbReference type="NCBI Taxonomy" id="1027292"/>
    <lineage>
        <taxon>Bacteria</taxon>
        <taxon>Bacillati</taxon>
        <taxon>Bacillota</taxon>
        <taxon>Bacilli</taxon>
        <taxon>Bacillales</taxon>
        <taxon>Caryophanaceae</taxon>
        <taxon>Sporosarcina</taxon>
    </lineage>
</organism>
<accession>F9DS33</accession>
<evidence type="ECO:0000313" key="5">
    <source>
        <dbReference type="Proteomes" id="UP000005316"/>
    </source>
</evidence>
<gene>
    <name evidence="4" type="primary">copZ</name>
    <name evidence="4" type="ORF">HMPREF9372_1613</name>
</gene>
<evidence type="ECO:0000256" key="1">
    <source>
        <dbReference type="ARBA" id="ARBA00015313"/>
    </source>
</evidence>
<dbReference type="STRING" id="759851.SAMN04244570_2082"/>
<dbReference type="InterPro" id="IPR036163">
    <property type="entry name" value="HMA_dom_sf"/>
</dbReference>
<dbReference type="FunFam" id="3.30.70.100:FF:000001">
    <property type="entry name" value="ATPase copper transporting beta"/>
    <property type="match status" value="1"/>
</dbReference>
<proteinExistence type="predicted"/>
<dbReference type="InterPro" id="IPR006121">
    <property type="entry name" value="HMA_dom"/>
</dbReference>
<comment type="caution">
    <text evidence="4">The sequence shown here is derived from an EMBL/GenBank/DDBJ whole genome shotgun (WGS) entry which is preliminary data.</text>
</comment>
<feature type="domain" description="HMA" evidence="3">
    <location>
        <begin position="5"/>
        <end position="71"/>
    </location>
</feature>